<dbReference type="PANTHER" id="PTHR21221">
    <property type="entry name" value="UREIDOGLYCOLATE HYDROLASE"/>
    <property type="match status" value="1"/>
</dbReference>
<dbReference type="GO" id="GO:0000256">
    <property type="term" value="P:allantoin catabolic process"/>
    <property type="evidence" value="ECO:0007669"/>
    <property type="project" value="InterPro"/>
</dbReference>
<name>A0A8B2NUN9_9HYPH</name>
<dbReference type="InterPro" id="IPR047233">
    <property type="entry name" value="UAH_cupin"/>
</dbReference>
<comment type="subunit">
    <text evidence="1">Homodimer.</text>
</comment>
<dbReference type="PANTHER" id="PTHR21221:SF1">
    <property type="entry name" value="UREIDOGLYCOLATE LYASE"/>
    <property type="match status" value="1"/>
</dbReference>
<evidence type="ECO:0000256" key="4">
    <source>
        <dbReference type="ARBA" id="ARBA00047684"/>
    </source>
</evidence>
<dbReference type="Pfam" id="PF04115">
    <property type="entry name" value="Ureidogly_lyase"/>
    <property type="match status" value="1"/>
</dbReference>
<dbReference type="OrthoDB" id="9804602at2"/>
<comment type="caution">
    <text evidence="5">The sequence shown here is derived from an EMBL/GenBank/DDBJ whole genome shotgun (WGS) entry which is preliminary data.</text>
</comment>
<evidence type="ECO:0008006" key="7">
    <source>
        <dbReference type="Google" id="ProtNLM"/>
    </source>
</evidence>
<reference evidence="5 6" key="1">
    <citation type="submission" date="2018-05" db="EMBL/GenBank/DDBJ databases">
        <title>Acuticoccus sediminis sp. nov., isolated from deep-sea sediment of Indian Ocean.</title>
        <authorList>
            <person name="Liu X."/>
            <person name="Lai Q."/>
            <person name="Du Y."/>
            <person name="Sun F."/>
            <person name="Zhang X."/>
            <person name="Wang S."/>
            <person name="Shao Z."/>
        </authorList>
    </citation>
    <scope>NUCLEOTIDE SEQUENCE [LARGE SCALE GENOMIC DNA]</scope>
    <source>
        <strain evidence="5 6">PTG4-2</strain>
    </source>
</reference>
<evidence type="ECO:0000313" key="5">
    <source>
        <dbReference type="EMBL" id="RAI02008.1"/>
    </source>
</evidence>
<evidence type="ECO:0000256" key="3">
    <source>
        <dbReference type="ARBA" id="ARBA00023239"/>
    </source>
</evidence>
<keyword evidence="3" id="KW-0456">Lyase</keyword>
<dbReference type="InterPro" id="IPR011051">
    <property type="entry name" value="RmlC_Cupin_sf"/>
</dbReference>
<gene>
    <name evidence="5" type="ORF">DLJ53_11530</name>
</gene>
<keyword evidence="2" id="KW-0659">Purine metabolism</keyword>
<evidence type="ECO:0000313" key="6">
    <source>
        <dbReference type="Proteomes" id="UP000249590"/>
    </source>
</evidence>
<accession>A0A8B2NUN9</accession>
<dbReference type="GO" id="GO:0006144">
    <property type="term" value="P:purine nucleobase metabolic process"/>
    <property type="evidence" value="ECO:0007669"/>
    <property type="project" value="UniProtKB-KW"/>
</dbReference>
<dbReference type="InterPro" id="IPR007247">
    <property type="entry name" value="Ureidogly_lyase"/>
</dbReference>
<organism evidence="5 6">
    <name type="scientific">Acuticoccus sediminis</name>
    <dbReference type="NCBI Taxonomy" id="2184697"/>
    <lineage>
        <taxon>Bacteria</taxon>
        <taxon>Pseudomonadati</taxon>
        <taxon>Pseudomonadota</taxon>
        <taxon>Alphaproteobacteria</taxon>
        <taxon>Hyphomicrobiales</taxon>
        <taxon>Amorphaceae</taxon>
        <taxon>Acuticoccus</taxon>
    </lineage>
</organism>
<protein>
    <recommendedName>
        <fullName evidence="7">Ureidoglycolate lyase</fullName>
    </recommendedName>
</protein>
<evidence type="ECO:0000256" key="2">
    <source>
        <dbReference type="ARBA" id="ARBA00022631"/>
    </source>
</evidence>
<keyword evidence="6" id="KW-1185">Reference proteome</keyword>
<dbReference type="GO" id="GO:0004848">
    <property type="term" value="F:ureidoglycolate hydrolase activity"/>
    <property type="evidence" value="ECO:0007669"/>
    <property type="project" value="InterPro"/>
</dbReference>
<proteinExistence type="predicted"/>
<dbReference type="Gene3D" id="2.60.120.480">
    <property type="entry name" value="Ureidoglycolate hydrolase"/>
    <property type="match status" value="1"/>
</dbReference>
<sequence length="157" mass="16802">MTGQDLVAVWATPDSFAPYGALVPVPQDGARVPLPETFPGERTAGEPRLAMNAIAPAAGAVPLMLERHPYSVQMFVPLGEEPLLAVVASPDLDRPGRGDLRAFKIPARHAVVYRAGTWHLGMAALTGPTAFAVFIRRMADGRDTEFFDLQGVAEIVV</sequence>
<dbReference type="RefSeq" id="WP_111345279.1">
    <property type="nucleotide sequence ID" value="NZ_QHHQ01000002.1"/>
</dbReference>
<dbReference type="Proteomes" id="UP000249590">
    <property type="component" value="Unassembled WGS sequence"/>
</dbReference>
<dbReference type="AlphaFoldDB" id="A0A8B2NUN9"/>
<dbReference type="CDD" id="cd20298">
    <property type="entry name" value="cupin_UAH"/>
    <property type="match status" value="1"/>
</dbReference>
<comment type="catalytic activity">
    <reaction evidence="4">
        <text>(S)-ureidoglycolate = urea + glyoxylate</text>
        <dbReference type="Rhea" id="RHEA:11304"/>
        <dbReference type="ChEBI" id="CHEBI:16199"/>
        <dbReference type="ChEBI" id="CHEBI:36655"/>
        <dbReference type="ChEBI" id="CHEBI:57296"/>
        <dbReference type="EC" id="4.3.2.3"/>
    </reaction>
</comment>
<dbReference type="GO" id="GO:0050385">
    <property type="term" value="F:ureidoglycolate lyase activity"/>
    <property type="evidence" value="ECO:0007669"/>
    <property type="project" value="UniProtKB-EC"/>
</dbReference>
<evidence type="ECO:0000256" key="1">
    <source>
        <dbReference type="ARBA" id="ARBA00011738"/>
    </source>
</evidence>
<dbReference type="InterPro" id="IPR024060">
    <property type="entry name" value="Ureidoglycolate_lyase_dom_sf"/>
</dbReference>
<dbReference type="SUPFAM" id="SSF51182">
    <property type="entry name" value="RmlC-like cupins"/>
    <property type="match status" value="1"/>
</dbReference>
<dbReference type="EMBL" id="QHHQ01000002">
    <property type="protein sequence ID" value="RAI02008.1"/>
    <property type="molecule type" value="Genomic_DNA"/>
</dbReference>